<dbReference type="EMBL" id="JAUUTY010000003">
    <property type="protein sequence ID" value="KAK1668283.1"/>
    <property type="molecule type" value="Genomic_DNA"/>
</dbReference>
<evidence type="ECO:0000313" key="6">
    <source>
        <dbReference type="Proteomes" id="UP001231189"/>
    </source>
</evidence>
<keyword evidence="6" id="KW-1185">Reference proteome</keyword>
<keyword evidence="2" id="KW-1133">Transmembrane helix</keyword>
<dbReference type="InterPro" id="IPR000477">
    <property type="entry name" value="RT_dom"/>
</dbReference>
<evidence type="ECO:0000259" key="4">
    <source>
        <dbReference type="Pfam" id="PF03732"/>
    </source>
</evidence>
<dbReference type="Pfam" id="PF03732">
    <property type="entry name" value="Retrotrans_gag"/>
    <property type="match status" value="1"/>
</dbReference>
<sequence length="932" mass="106558">MTEGARRGRRGEPLWAQTTGRRGPWPGRATLWCGGPTAPFASFSSRTPSSRKPKPEGGPHEELQPPCGAENTREKRALRRAGIRRGNSLPEGEIDAIAIVIERDIISIIIIIISTIYTAITTTAPRHRCNNSGISMNEVRKKLFTISLSGKAAHWYKLLKNGDSIDWEDIVPLFYSKFYPPSEIHKDRNRIYNFWPHDGESIAQAWGRLKSLMLKCPIHELPGNVIIDNFYARLSFQDKTLLDTSCSGSFTRKNEEFKRDLLDRIQENTEGWENDKDRESVIETVDNVIPEAYIEKTPFPAKMKEYSVISSAVNKSEKKPKEPEEQIKIEPAVAIVKDLVTENVEDGHIIFCEDASNIVSHPNKPKQVSVPMLSVRIGDHCYYGLCDIGASVSAIPYELTRRLCTKLVLVNLKILMWLFIWLIEKLFLQLVLFEMWKFYVQHLENSESEAFRKERDELEEIFLRQPILKHDLPVEDLGTTPPPKEDPVFDLKPLPDNLKYAHIDDKKIYPVIISSKLSEIEEERWVSPVHCPKKGGMTVVPNDNDELIPQRIVVGYRMCIDFRKVNKVTKKDHYPLPFIDQMLERLSKNTHFCFLDGYSGFSQIAVKAKDQEKTTFTCPYGTYAYRQVFMDDFSVYGNSFDNCLRNLDKVLQRCEETNLVLNWEKCHFMVNEGIVLGHKISERGIEVDRAKVEAIEKMPYPRDVKDRKGADNPVADNLSRLENIAYDPVPVNDSFPNEQLAVIKVSSRESPCTMVSNNKDKGPLKENIQDPELKEEDAREDEEEVEEAPQEHQRATVASIGVISNPSNIKRSARIATGGAVPRHYLAPRTSSPSNYNPYRNLIYDRQTERTPKVVLPSNWDIDRSDIAGEMKSEAEGWGNNSKSWNSPPDMIMSRVEHNSEMIRNLTYEIEDLKELVKKLVERNPSPSSPKE</sequence>
<feature type="compositionally biased region" description="Basic and acidic residues" evidence="1">
    <location>
        <begin position="758"/>
        <end position="772"/>
    </location>
</feature>
<evidence type="ECO:0000256" key="2">
    <source>
        <dbReference type="SAM" id="Phobius"/>
    </source>
</evidence>
<dbReference type="InterPro" id="IPR053134">
    <property type="entry name" value="RNA-dir_DNA_polymerase"/>
</dbReference>
<dbReference type="InterPro" id="IPR043128">
    <property type="entry name" value="Rev_trsase/Diguanyl_cyclase"/>
</dbReference>
<feature type="compositionally biased region" description="Acidic residues" evidence="1">
    <location>
        <begin position="773"/>
        <end position="788"/>
    </location>
</feature>
<dbReference type="AlphaFoldDB" id="A0AAD8T3C3"/>
<protein>
    <recommendedName>
        <fullName evidence="7">Reverse transcriptase domain-containing protein</fullName>
    </recommendedName>
</protein>
<dbReference type="Gene3D" id="3.30.70.270">
    <property type="match status" value="1"/>
</dbReference>
<keyword evidence="2" id="KW-0812">Transmembrane</keyword>
<organism evidence="5 6">
    <name type="scientific">Lolium multiflorum</name>
    <name type="common">Italian ryegrass</name>
    <name type="synonym">Lolium perenne subsp. multiflorum</name>
    <dbReference type="NCBI Taxonomy" id="4521"/>
    <lineage>
        <taxon>Eukaryota</taxon>
        <taxon>Viridiplantae</taxon>
        <taxon>Streptophyta</taxon>
        <taxon>Embryophyta</taxon>
        <taxon>Tracheophyta</taxon>
        <taxon>Spermatophyta</taxon>
        <taxon>Magnoliopsida</taxon>
        <taxon>Liliopsida</taxon>
        <taxon>Poales</taxon>
        <taxon>Poaceae</taxon>
        <taxon>BOP clade</taxon>
        <taxon>Pooideae</taxon>
        <taxon>Poodae</taxon>
        <taxon>Poeae</taxon>
        <taxon>Poeae Chloroplast Group 2 (Poeae type)</taxon>
        <taxon>Loliodinae</taxon>
        <taxon>Loliinae</taxon>
        <taxon>Lolium</taxon>
    </lineage>
</organism>
<gene>
    <name evidence="5" type="ORF">QYE76_056442</name>
</gene>
<feature type="compositionally biased region" description="Basic and acidic residues" evidence="1">
    <location>
        <begin position="53"/>
        <end position="63"/>
    </location>
</feature>
<dbReference type="InterPro" id="IPR005162">
    <property type="entry name" value="Retrotrans_gag_dom"/>
</dbReference>
<feature type="domain" description="Reverse transcriptase" evidence="3">
    <location>
        <begin position="555"/>
        <end position="619"/>
    </location>
</feature>
<dbReference type="SUPFAM" id="SSF56672">
    <property type="entry name" value="DNA/RNA polymerases"/>
    <property type="match status" value="1"/>
</dbReference>
<evidence type="ECO:0000259" key="3">
    <source>
        <dbReference type="Pfam" id="PF00078"/>
    </source>
</evidence>
<name>A0AAD8T3C3_LOLMU</name>
<evidence type="ECO:0000256" key="1">
    <source>
        <dbReference type="SAM" id="MobiDB-lite"/>
    </source>
</evidence>
<dbReference type="PANTHER" id="PTHR24559">
    <property type="entry name" value="TRANSPOSON TY3-I GAG-POL POLYPROTEIN"/>
    <property type="match status" value="1"/>
</dbReference>
<evidence type="ECO:0000313" key="5">
    <source>
        <dbReference type="EMBL" id="KAK1668283.1"/>
    </source>
</evidence>
<comment type="caution">
    <text evidence="5">The sequence shown here is derived from an EMBL/GenBank/DDBJ whole genome shotgun (WGS) entry which is preliminary data.</text>
</comment>
<feature type="domain" description="Retrotransposon gag" evidence="4">
    <location>
        <begin position="142"/>
        <end position="232"/>
    </location>
</feature>
<dbReference type="PANTHER" id="PTHR24559:SF444">
    <property type="entry name" value="REVERSE TRANSCRIPTASE DOMAIN-CONTAINING PROTEIN"/>
    <property type="match status" value="1"/>
</dbReference>
<dbReference type="InterPro" id="IPR043502">
    <property type="entry name" value="DNA/RNA_pol_sf"/>
</dbReference>
<feature type="transmembrane region" description="Helical" evidence="2">
    <location>
        <begin position="105"/>
        <end position="124"/>
    </location>
</feature>
<reference evidence="5" key="1">
    <citation type="submission" date="2023-07" db="EMBL/GenBank/DDBJ databases">
        <title>A chromosome-level genome assembly of Lolium multiflorum.</title>
        <authorList>
            <person name="Chen Y."/>
            <person name="Copetti D."/>
            <person name="Kolliker R."/>
            <person name="Studer B."/>
        </authorList>
    </citation>
    <scope>NUCLEOTIDE SEQUENCE</scope>
    <source>
        <strain evidence="5">02402/16</strain>
        <tissue evidence="5">Leaf</tissue>
    </source>
</reference>
<feature type="compositionally biased region" description="Low complexity" evidence="1">
    <location>
        <begin position="38"/>
        <end position="50"/>
    </location>
</feature>
<evidence type="ECO:0008006" key="7">
    <source>
        <dbReference type="Google" id="ProtNLM"/>
    </source>
</evidence>
<feature type="region of interest" description="Disordered" evidence="1">
    <location>
        <begin position="752"/>
        <end position="794"/>
    </location>
</feature>
<dbReference type="Pfam" id="PF00078">
    <property type="entry name" value="RVT_1"/>
    <property type="match status" value="1"/>
</dbReference>
<feature type="compositionally biased region" description="Basic and acidic residues" evidence="1">
    <location>
        <begin position="1"/>
        <end position="12"/>
    </location>
</feature>
<keyword evidence="2" id="KW-0472">Membrane</keyword>
<feature type="region of interest" description="Disordered" evidence="1">
    <location>
        <begin position="1"/>
        <end position="73"/>
    </location>
</feature>
<dbReference type="Proteomes" id="UP001231189">
    <property type="component" value="Unassembled WGS sequence"/>
</dbReference>
<accession>A0AAD8T3C3</accession>
<proteinExistence type="predicted"/>
<dbReference type="CDD" id="cd01647">
    <property type="entry name" value="RT_LTR"/>
    <property type="match status" value="1"/>
</dbReference>